<dbReference type="InterPro" id="IPR001647">
    <property type="entry name" value="HTH_TetR"/>
</dbReference>
<sequence>MARPRAFEPDDVLDKALEVFSHQGFTATSTQQLCDATDLSRSSFYNAFESKEILLMRTLERYALLRQDDYRQTLDCDGTGREIIDGLIADLITLQFATAERESCFILRLAGELGMKHEAVGHLLRRSLRDSRTMLEELVRRGQRDGSITNCAPARDLAALVDATVAGLQTLGRTALDDADSRRIHATLMALL</sequence>
<dbReference type="RefSeq" id="WP_102158889.1">
    <property type="nucleotide sequence ID" value="NZ_PGGT01000026.1"/>
</dbReference>
<proteinExistence type="predicted"/>
<comment type="caution">
    <text evidence="6">The sequence shown here is derived from an EMBL/GenBank/DDBJ whole genome shotgun (WGS) entry which is preliminary data.</text>
</comment>
<dbReference type="EMBL" id="SHLA01000001">
    <property type="protein sequence ID" value="RZU62943.1"/>
    <property type="molecule type" value="Genomic_DNA"/>
</dbReference>
<keyword evidence="1" id="KW-0805">Transcription regulation</keyword>
<evidence type="ECO:0000313" key="7">
    <source>
        <dbReference type="Proteomes" id="UP000292685"/>
    </source>
</evidence>
<gene>
    <name evidence="6" type="ORF">EV380_2548</name>
</gene>
<dbReference type="OrthoDB" id="9805134at2"/>
<evidence type="ECO:0000313" key="6">
    <source>
        <dbReference type="EMBL" id="RZU62943.1"/>
    </source>
</evidence>
<organism evidence="6 7">
    <name type="scientific">Zhihengliuella halotolerans</name>
    <dbReference type="NCBI Taxonomy" id="370736"/>
    <lineage>
        <taxon>Bacteria</taxon>
        <taxon>Bacillati</taxon>
        <taxon>Actinomycetota</taxon>
        <taxon>Actinomycetes</taxon>
        <taxon>Micrococcales</taxon>
        <taxon>Micrococcaceae</taxon>
        <taxon>Zhihengliuella</taxon>
    </lineage>
</organism>
<dbReference type="SUPFAM" id="SSF48498">
    <property type="entry name" value="Tetracyclin repressor-like, C-terminal domain"/>
    <property type="match status" value="1"/>
</dbReference>
<dbReference type="Pfam" id="PF00440">
    <property type="entry name" value="TetR_N"/>
    <property type="match status" value="1"/>
</dbReference>
<evidence type="ECO:0000256" key="1">
    <source>
        <dbReference type="ARBA" id="ARBA00023015"/>
    </source>
</evidence>
<dbReference type="AlphaFoldDB" id="A0A4Q8AGT4"/>
<dbReference type="PANTHER" id="PTHR47506">
    <property type="entry name" value="TRANSCRIPTIONAL REGULATORY PROTEIN"/>
    <property type="match status" value="1"/>
</dbReference>
<feature type="DNA-binding region" description="H-T-H motif" evidence="4">
    <location>
        <begin position="29"/>
        <end position="48"/>
    </location>
</feature>
<dbReference type="PROSITE" id="PS50977">
    <property type="entry name" value="HTH_TETR_2"/>
    <property type="match status" value="1"/>
</dbReference>
<evidence type="ECO:0000256" key="3">
    <source>
        <dbReference type="ARBA" id="ARBA00023163"/>
    </source>
</evidence>
<keyword evidence="2 4" id="KW-0238">DNA-binding</keyword>
<evidence type="ECO:0000259" key="5">
    <source>
        <dbReference type="PROSITE" id="PS50977"/>
    </source>
</evidence>
<dbReference type="InterPro" id="IPR036271">
    <property type="entry name" value="Tet_transcr_reg_TetR-rel_C_sf"/>
</dbReference>
<dbReference type="PRINTS" id="PR00455">
    <property type="entry name" value="HTHTETR"/>
</dbReference>
<dbReference type="Pfam" id="PF16925">
    <property type="entry name" value="TetR_C_13"/>
    <property type="match status" value="1"/>
</dbReference>
<dbReference type="InterPro" id="IPR011075">
    <property type="entry name" value="TetR_C"/>
</dbReference>
<dbReference type="PANTHER" id="PTHR47506:SF1">
    <property type="entry name" value="HTH-TYPE TRANSCRIPTIONAL REGULATOR YJDC"/>
    <property type="match status" value="1"/>
</dbReference>
<keyword evidence="7" id="KW-1185">Reference proteome</keyword>
<evidence type="ECO:0000256" key="4">
    <source>
        <dbReference type="PROSITE-ProRule" id="PRU00335"/>
    </source>
</evidence>
<name>A0A4Q8AGT4_9MICC</name>
<feature type="domain" description="HTH tetR-type" evidence="5">
    <location>
        <begin position="6"/>
        <end position="66"/>
    </location>
</feature>
<dbReference type="Gene3D" id="1.10.357.10">
    <property type="entry name" value="Tetracycline Repressor, domain 2"/>
    <property type="match status" value="1"/>
</dbReference>
<dbReference type="InterPro" id="IPR009057">
    <property type="entry name" value="Homeodomain-like_sf"/>
</dbReference>
<dbReference type="GO" id="GO:0003677">
    <property type="term" value="F:DNA binding"/>
    <property type="evidence" value="ECO:0007669"/>
    <property type="project" value="UniProtKB-UniRule"/>
</dbReference>
<dbReference type="Gene3D" id="1.10.10.60">
    <property type="entry name" value="Homeodomain-like"/>
    <property type="match status" value="1"/>
</dbReference>
<reference evidence="6 7" key="1">
    <citation type="submission" date="2019-02" db="EMBL/GenBank/DDBJ databases">
        <title>Sequencing the genomes of 1000 actinobacteria strains.</title>
        <authorList>
            <person name="Klenk H.-P."/>
        </authorList>
    </citation>
    <scope>NUCLEOTIDE SEQUENCE [LARGE SCALE GENOMIC DNA]</scope>
    <source>
        <strain evidence="6 7">DSM 17364</strain>
    </source>
</reference>
<protein>
    <submittedName>
        <fullName evidence="6">TetR family transcriptional regulator</fullName>
    </submittedName>
</protein>
<evidence type="ECO:0000256" key="2">
    <source>
        <dbReference type="ARBA" id="ARBA00023125"/>
    </source>
</evidence>
<keyword evidence="3" id="KW-0804">Transcription</keyword>
<accession>A0A4Q8AGT4</accession>
<dbReference type="SUPFAM" id="SSF46689">
    <property type="entry name" value="Homeodomain-like"/>
    <property type="match status" value="1"/>
</dbReference>
<dbReference type="Proteomes" id="UP000292685">
    <property type="component" value="Unassembled WGS sequence"/>
</dbReference>